<dbReference type="HOGENOM" id="CLU_003094_1_0_1"/>
<accession>A0A061HFV6</accession>
<feature type="domain" description="Vacuolar protein sorting-associated protein 54 C-terminal" evidence="8">
    <location>
        <begin position="808"/>
        <end position="938"/>
    </location>
</feature>
<evidence type="ECO:0000313" key="11">
    <source>
        <dbReference type="Proteomes" id="UP000053110"/>
    </source>
</evidence>
<evidence type="ECO:0000259" key="8">
    <source>
        <dbReference type="Pfam" id="PF07928"/>
    </source>
</evidence>
<feature type="region of interest" description="Disordered" evidence="7">
    <location>
        <begin position="1056"/>
        <end position="1080"/>
    </location>
</feature>
<feature type="compositionally biased region" description="Polar residues" evidence="7">
    <location>
        <begin position="11"/>
        <end position="39"/>
    </location>
</feature>
<reference evidence="11" key="1">
    <citation type="journal article" date="2013" name="Nat. Genet.">
        <title>The wheat powdery mildew genome shows the unique evolution of an obligate biotroph.</title>
        <authorList>
            <person name="Wicker T."/>
            <person name="Oberhaensli S."/>
            <person name="Parlange F."/>
            <person name="Buchmann J.P."/>
            <person name="Shatalina M."/>
            <person name="Roffler S."/>
            <person name="Ben-David R."/>
            <person name="Dolezel J."/>
            <person name="Simkova H."/>
            <person name="Schulze-Lefert P."/>
            <person name="Spanu P.D."/>
            <person name="Bruggmann R."/>
            <person name="Amselem J."/>
            <person name="Quesneville H."/>
            <person name="Ver Loren van Themaat E."/>
            <person name="Paape T."/>
            <person name="Shimizu K.K."/>
            <person name="Keller B."/>
        </authorList>
    </citation>
    <scope>NUCLEOTIDE SEQUENCE [LARGE SCALE GENOMIC DNA]</scope>
    <source>
        <strain evidence="11">96224</strain>
    </source>
</reference>
<dbReference type="OrthoDB" id="10259024at2759"/>
<feature type="compositionally biased region" description="Low complexity" evidence="7">
    <location>
        <begin position="168"/>
        <end position="184"/>
    </location>
</feature>
<evidence type="ECO:0000313" key="10">
    <source>
        <dbReference type="EMBL" id="SUZ10519.1"/>
    </source>
</evidence>
<feature type="region of interest" description="Disordered" evidence="7">
    <location>
        <begin position="141"/>
        <end position="200"/>
    </location>
</feature>
<dbReference type="GO" id="GO:0005829">
    <property type="term" value="C:cytosol"/>
    <property type="evidence" value="ECO:0007669"/>
    <property type="project" value="GOC"/>
</dbReference>
<dbReference type="PANTHER" id="PTHR12965:SF0">
    <property type="entry name" value="VACUOLAR PROTEIN SORTING-ASSOCIATED PROTEIN 54"/>
    <property type="match status" value="1"/>
</dbReference>
<dbReference type="GO" id="GO:0000938">
    <property type="term" value="C:GARP complex"/>
    <property type="evidence" value="ECO:0007669"/>
    <property type="project" value="InterPro"/>
</dbReference>
<evidence type="ECO:0000256" key="3">
    <source>
        <dbReference type="ARBA" id="ARBA00022448"/>
    </source>
</evidence>
<keyword evidence="3" id="KW-0813">Transport</keyword>
<dbReference type="GO" id="GO:0015031">
    <property type="term" value="P:protein transport"/>
    <property type="evidence" value="ECO:0007669"/>
    <property type="project" value="UniProtKB-KW"/>
</dbReference>
<organism evidence="10">
    <name type="scientific">Blumeria graminis f. sp. tritici 96224</name>
    <dbReference type="NCBI Taxonomy" id="1268274"/>
    <lineage>
        <taxon>Eukaryota</taxon>
        <taxon>Fungi</taxon>
        <taxon>Dikarya</taxon>
        <taxon>Ascomycota</taxon>
        <taxon>Pezizomycotina</taxon>
        <taxon>Leotiomycetes</taxon>
        <taxon>Erysiphales</taxon>
        <taxon>Erysiphaceae</taxon>
        <taxon>Blumeria</taxon>
    </lineage>
</organism>
<dbReference type="Proteomes" id="UP000053110">
    <property type="component" value="Unassembled WGS sequence"/>
</dbReference>
<dbReference type="Pfam" id="PF07928">
    <property type="entry name" value="Vps54"/>
    <property type="match status" value="1"/>
</dbReference>
<sequence length="1080" mass="119811">MASPASRHSIDSLSPTSPGTIRSEYTSRAGTNTRFQPRNSLGIGKLNSIGGTLDTATHWQGLIETGQNAIHTLLQSPIVRTGSNSHTLLSTSSIHKPPTMRDIPPVTLTPIPQVDPAVFSSYITQVGALYGALQRAKNCEEEDMLSSRKSSKSDNSIDPQEHGRRLSSRSSMSKKASVSSLSSVETTRRKSSGGRRATYIPTPLSTIPSVYFDESFHLENPRTFDVVSERSELVRPMSTANEERKDPYSNSAIPRKALATNAILQEKLSWYMDTIEIHLVNSISSASKSFFAALGSLRELHLEASVSVNRIKSLRGELQALDDDMAVGGLNIIQLKQRKENMNRLSDAVLQLRDIVEIVANCEALVESGDIDEALDTIDTLKKLISGEETCSITKRQVRDLRGAKALLSVTNDVEILRVRIGKAFEVRFLNTLMNDLRRHVESVSAPDTLQRWSLASQRSRSHNRGPSSPAYLSIASQFRSELTANLNGLHRAQYTSSATTAYRESVLREVRNIVRRRLPASSDDDAESMMSASTTPENRAKTQQEKSSILARNLRSLEPEDSEELLRKIYIGIGETLRRLGTQVKILLDITSSFDEHASPINSPHSSIAGNIDEILKQASSSGSPSSEDRERMDLTLDMSNLLGQSVDIAQDKIVKLLRVRSEQTTHLSVENFLRYFTLNLLFANECEAISGRSGISLKNVVNGHISDFSRQLSETQRQNLATEMEADSWNAREFTEADSMALSRIILSSTEDVPAWNASCNIWLNPSTLEPESVAKKSDSVSEPTNTLSGVTSFKAGIRCAVIESESFVLTHSATLCLHGISSFIHLSTGIPSIMSEIAASIISYLTLFNSRCTQLILGAGATRSAGLKNITTKHLALASQALSFICVIISHVREFFRRRNPSNLTTIGEFEKVRKAYLEHQKSIYDKLINIMASRSAAHIKSMRSVDWSKEKDGINPYMEVLTRETSTLHRVLSKHLPEETVCTVMRPVLSNYREQWGKAFEEVDLESESEKERMLRDVEWLKTKIDTLESSGETGEFLVRLVRDKILPKSKIAALPNDKQTNQFEESATPHGNDSR</sequence>
<evidence type="ECO:0000313" key="9">
    <source>
        <dbReference type="EMBL" id="EPQ64571.1"/>
    </source>
</evidence>
<evidence type="ECO:0000256" key="2">
    <source>
        <dbReference type="ARBA" id="ARBA00009150"/>
    </source>
</evidence>
<feature type="region of interest" description="Disordered" evidence="7">
    <location>
        <begin position="519"/>
        <end position="547"/>
    </location>
</feature>
<dbReference type="AlphaFoldDB" id="A0A061HFV6"/>
<reference evidence="10" key="3">
    <citation type="submission" date="2018-07" db="EMBL/GenBank/DDBJ databases">
        <authorList>
            <person name="Quirk P.G."/>
            <person name="Krulwich T.A."/>
        </authorList>
    </citation>
    <scope>NUCLEOTIDE SEQUENCE</scope>
    <source>
        <strain evidence="10">96224</strain>
    </source>
</reference>
<evidence type="ECO:0000256" key="4">
    <source>
        <dbReference type="ARBA" id="ARBA00022927"/>
    </source>
</evidence>
<dbReference type="InterPro" id="IPR039745">
    <property type="entry name" value="Vps54"/>
</dbReference>
<keyword evidence="6" id="KW-0175">Coiled coil</keyword>
<protein>
    <submittedName>
        <fullName evidence="10">Bgt-4691</fullName>
    </submittedName>
    <submittedName>
        <fullName evidence="9">Component of the GARP (Golgi-associated retrograde protein) complex</fullName>
    </submittedName>
</protein>
<dbReference type="GO" id="GO:0006896">
    <property type="term" value="P:Golgi to vacuole transport"/>
    <property type="evidence" value="ECO:0007669"/>
    <property type="project" value="TreeGrafter"/>
</dbReference>
<proteinExistence type="inferred from homology"/>
<comment type="subcellular location">
    <subcellularLocation>
        <location evidence="1">Golgi apparatus</location>
        <location evidence="1">trans-Golgi network</location>
    </subcellularLocation>
</comment>
<evidence type="ECO:0000256" key="6">
    <source>
        <dbReference type="ARBA" id="ARBA00023054"/>
    </source>
</evidence>
<gene>
    <name evidence="9" type="ORF">BGT96224_4691</name>
    <name evidence="10" type="ORF">BGT96224V2_LOCUS3676</name>
</gene>
<dbReference type="EMBL" id="KE375056">
    <property type="protein sequence ID" value="EPQ64571.1"/>
    <property type="molecule type" value="Genomic_DNA"/>
</dbReference>
<dbReference type="InterPro" id="IPR012501">
    <property type="entry name" value="Vps54_C"/>
</dbReference>
<feature type="compositionally biased region" description="Polar residues" evidence="7">
    <location>
        <begin position="1062"/>
        <end position="1080"/>
    </location>
</feature>
<dbReference type="PANTHER" id="PTHR12965">
    <property type="entry name" value="VACUOLAR PROTEIN SORTING 54"/>
    <property type="match status" value="1"/>
</dbReference>
<keyword evidence="4" id="KW-0653">Protein transport</keyword>
<keyword evidence="5" id="KW-0333">Golgi apparatus</keyword>
<comment type="similarity">
    <text evidence="2">Belongs to the VPS54 family.</text>
</comment>
<reference evidence="9" key="2">
    <citation type="submission" date="2013-01" db="EMBL/GenBank/DDBJ databases">
        <title>The wheat powdery mildew genome reveals unique evolution of an obligate biotroph.</title>
        <authorList>
            <person name="Oberhaensli S."/>
            <person name="Wicker T."/>
            <person name="Keller B."/>
        </authorList>
    </citation>
    <scope>NUCLEOTIDE SEQUENCE</scope>
    <source>
        <strain evidence="9">96224</strain>
    </source>
</reference>
<dbReference type="GO" id="GO:0019905">
    <property type="term" value="F:syntaxin binding"/>
    <property type="evidence" value="ECO:0007669"/>
    <property type="project" value="TreeGrafter"/>
</dbReference>
<evidence type="ECO:0000256" key="5">
    <source>
        <dbReference type="ARBA" id="ARBA00023034"/>
    </source>
</evidence>
<evidence type="ECO:0000256" key="1">
    <source>
        <dbReference type="ARBA" id="ARBA00004601"/>
    </source>
</evidence>
<name>A0A061HFV6_BLUGR</name>
<dbReference type="EMBL" id="UIGY01000083">
    <property type="protein sequence ID" value="SUZ10519.1"/>
    <property type="molecule type" value="Genomic_DNA"/>
</dbReference>
<feature type="region of interest" description="Disordered" evidence="7">
    <location>
        <begin position="1"/>
        <end position="39"/>
    </location>
</feature>
<evidence type="ECO:0000256" key="7">
    <source>
        <dbReference type="SAM" id="MobiDB-lite"/>
    </source>
</evidence>
<dbReference type="GO" id="GO:0042147">
    <property type="term" value="P:retrograde transport, endosome to Golgi"/>
    <property type="evidence" value="ECO:0007669"/>
    <property type="project" value="InterPro"/>
</dbReference>